<dbReference type="AlphaFoldDB" id="A0A8S1LXU9"/>
<dbReference type="Proteomes" id="UP000688137">
    <property type="component" value="Unassembled WGS sequence"/>
</dbReference>
<evidence type="ECO:0000259" key="5">
    <source>
        <dbReference type="PROSITE" id="PS51072"/>
    </source>
</evidence>
<feature type="domain" description="MHD" evidence="5">
    <location>
        <begin position="189"/>
        <end position="431"/>
    </location>
</feature>
<evidence type="ECO:0000256" key="4">
    <source>
        <dbReference type="PIRNR" id="PIRNR005992"/>
    </source>
</evidence>
<evidence type="ECO:0000256" key="3">
    <source>
        <dbReference type="ARBA" id="ARBA00023136"/>
    </source>
</evidence>
<dbReference type="InterPro" id="IPR028565">
    <property type="entry name" value="MHD"/>
</dbReference>
<reference evidence="6" key="1">
    <citation type="submission" date="2021-01" db="EMBL/GenBank/DDBJ databases">
        <authorList>
            <consortium name="Genoscope - CEA"/>
            <person name="William W."/>
        </authorList>
    </citation>
    <scope>NUCLEOTIDE SEQUENCE</scope>
</reference>
<comment type="subcellular location">
    <subcellularLocation>
        <location evidence="1">Endomembrane system</location>
    </subcellularLocation>
</comment>
<dbReference type="Pfam" id="PF00928">
    <property type="entry name" value="Adap_comp_sub"/>
    <property type="match status" value="1"/>
</dbReference>
<organism evidence="6 7">
    <name type="scientific">Paramecium primaurelia</name>
    <dbReference type="NCBI Taxonomy" id="5886"/>
    <lineage>
        <taxon>Eukaryota</taxon>
        <taxon>Sar</taxon>
        <taxon>Alveolata</taxon>
        <taxon>Ciliophora</taxon>
        <taxon>Intramacronucleata</taxon>
        <taxon>Oligohymenophorea</taxon>
        <taxon>Peniculida</taxon>
        <taxon>Parameciidae</taxon>
        <taxon>Paramecium</taxon>
    </lineage>
</organism>
<evidence type="ECO:0000313" key="6">
    <source>
        <dbReference type="EMBL" id="CAD8072327.1"/>
    </source>
</evidence>
<proteinExistence type="inferred from homology"/>
<sequence>MSIDTIFILSQNGEILAHRIFKGIKRKETLPEFYSQFVQFFRGTNADKEYPIIRIKDALYPFVTFSDIIIGAIVTEEIPVLQLFAILFLILDVLKSSFPNESSEKLKQNLPAIGIMLDSVFDYGYPQIIQKHVLESIIKPGSLIEKIEEKIIGRQNVQKETVSVLEKYIDCQADVREHCQYRIPEIKGNEAVYFDVIEFLDCVFDKNGRILIEEINGEIKVDCNLSGIPELFVFLNQTNQFNDYTVHECLIQKIDTFERERVLAFVPPSGTTTIFYYNIKGISIKTPFDFIPKLQFLKNQVKIEILIKNRPVRGQQYVVDEFHAKLTVPTGLTLGETEMAQGTIQQLENAILWRIGKLEIDSAIRLAVTFTATEEQFNVIQQGNFLVQLKFVVNTFSPSQTKIDKVEVRNGAKVLTKKARNIAKSGYYEIRLN</sequence>
<keyword evidence="3" id="KW-0472">Membrane</keyword>
<evidence type="ECO:0000256" key="2">
    <source>
        <dbReference type="ARBA" id="ARBA00022448"/>
    </source>
</evidence>
<keyword evidence="2 4" id="KW-0813">Transport</keyword>
<dbReference type="InterPro" id="IPR050431">
    <property type="entry name" value="Adaptor_comp_med_subunit"/>
</dbReference>
<gene>
    <name evidence="6" type="ORF">PPRIM_AZ9-3.1.T0490068</name>
</gene>
<evidence type="ECO:0000313" key="7">
    <source>
        <dbReference type="Proteomes" id="UP000688137"/>
    </source>
</evidence>
<dbReference type="PIRSF" id="PIRSF005992">
    <property type="entry name" value="Clathrin_mu"/>
    <property type="match status" value="1"/>
</dbReference>
<dbReference type="EMBL" id="CAJJDM010000049">
    <property type="protein sequence ID" value="CAD8072327.1"/>
    <property type="molecule type" value="Genomic_DNA"/>
</dbReference>
<keyword evidence="4" id="KW-0653">Protein transport</keyword>
<keyword evidence="7" id="KW-1185">Reference proteome</keyword>
<dbReference type="PROSITE" id="PS51072">
    <property type="entry name" value="MHD"/>
    <property type="match status" value="1"/>
</dbReference>
<dbReference type="PANTHER" id="PTHR10529">
    <property type="entry name" value="AP COMPLEX SUBUNIT MU"/>
    <property type="match status" value="1"/>
</dbReference>
<comment type="similarity">
    <text evidence="4">Belongs to the adaptor complexes medium subunit family.</text>
</comment>
<comment type="caution">
    <text evidence="6">The sequence shown here is derived from an EMBL/GenBank/DDBJ whole genome shotgun (WGS) entry which is preliminary data.</text>
</comment>
<dbReference type="InterPro" id="IPR001392">
    <property type="entry name" value="Clathrin_mu"/>
</dbReference>
<evidence type="ECO:0000256" key="1">
    <source>
        <dbReference type="ARBA" id="ARBA00004308"/>
    </source>
</evidence>
<accession>A0A8S1LXU9</accession>
<protein>
    <recommendedName>
        <fullName evidence="5">MHD domain-containing protein</fullName>
    </recommendedName>
</protein>
<name>A0A8S1LXU9_PARPR</name>